<evidence type="ECO:0000313" key="2">
    <source>
        <dbReference type="EMBL" id="KAG2570409.1"/>
    </source>
</evidence>
<dbReference type="Proteomes" id="UP000823388">
    <property type="component" value="Chromosome 7K"/>
</dbReference>
<evidence type="ECO:0000256" key="1">
    <source>
        <dbReference type="SAM" id="Phobius"/>
    </source>
</evidence>
<accession>A0A8T0QC66</accession>
<reference evidence="2" key="1">
    <citation type="submission" date="2020-05" db="EMBL/GenBank/DDBJ databases">
        <title>WGS assembly of Panicum virgatum.</title>
        <authorList>
            <person name="Lovell J.T."/>
            <person name="Jenkins J."/>
            <person name="Shu S."/>
            <person name="Juenger T.E."/>
            <person name="Schmutz J."/>
        </authorList>
    </citation>
    <scope>NUCLEOTIDE SEQUENCE</scope>
    <source>
        <strain evidence="2">AP13</strain>
    </source>
</reference>
<evidence type="ECO:0000313" key="3">
    <source>
        <dbReference type="Proteomes" id="UP000823388"/>
    </source>
</evidence>
<keyword evidence="1" id="KW-1133">Transmembrane helix</keyword>
<comment type="caution">
    <text evidence="2">The sequence shown here is derived from an EMBL/GenBank/DDBJ whole genome shotgun (WGS) entry which is preliminary data.</text>
</comment>
<protein>
    <submittedName>
        <fullName evidence="2">Uncharacterized protein</fullName>
    </submittedName>
</protein>
<name>A0A8T0QC66_PANVG</name>
<feature type="transmembrane region" description="Helical" evidence="1">
    <location>
        <begin position="6"/>
        <end position="26"/>
    </location>
</feature>
<keyword evidence="3" id="KW-1185">Reference proteome</keyword>
<keyword evidence="1" id="KW-0812">Transmembrane</keyword>
<dbReference type="EMBL" id="CM029049">
    <property type="protein sequence ID" value="KAG2570409.1"/>
    <property type="molecule type" value="Genomic_DNA"/>
</dbReference>
<proteinExistence type="predicted"/>
<gene>
    <name evidence="2" type="ORF">PVAP13_7KG046745</name>
</gene>
<organism evidence="2 3">
    <name type="scientific">Panicum virgatum</name>
    <name type="common">Blackwell switchgrass</name>
    <dbReference type="NCBI Taxonomy" id="38727"/>
    <lineage>
        <taxon>Eukaryota</taxon>
        <taxon>Viridiplantae</taxon>
        <taxon>Streptophyta</taxon>
        <taxon>Embryophyta</taxon>
        <taxon>Tracheophyta</taxon>
        <taxon>Spermatophyta</taxon>
        <taxon>Magnoliopsida</taxon>
        <taxon>Liliopsida</taxon>
        <taxon>Poales</taxon>
        <taxon>Poaceae</taxon>
        <taxon>PACMAD clade</taxon>
        <taxon>Panicoideae</taxon>
        <taxon>Panicodae</taxon>
        <taxon>Paniceae</taxon>
        <taxon>Panicinae</taxon>
        <taxon>Panicum</taxon>
        <taxon>Panicum sect. Hiantes</taxon>
    </lineage>
</organism>
<sequence>MNPHAWNILHISLTNFWFRFYLFVLAEVMMCASRTGQGICCFGEGNGKLQIGSGAWSNMLGADLLKEHTKKE</sequence>
<dbReference type="AlphaFoldDB" id="A0A8T0QC66"/>
<keyword evidence="1" id="KW-0472">Membrane</keyword>